<keyword evidence="5" id="KW-0560">Oxidoreductase</keyword>
<sequence length="404" mass="42286">MADKITTRALVALAPGEPLSLQTVELDTSDLGSDEAVVEFTHSGLCHTDLAVASGHIPGRFPAVLGHEGAGIVRRLPRGYAGPLAVGDRVLATFAACGQCTTCRHSYTSACTRGVEYNFGFERGEGRAPHGVRLIERGEGSERAAIGFFGQSSFAQTSICRQTSLVKVADDLPFDLVCSFGCGFQTGFGTVRNHLIPCHAAAWSQATGSGTPFRPRSLAVFGIGAVGLGAVIAAKAEGIERIIAVEPTASRRQLALEAGAIHAFDPLEATSDGPGEPDPAAKLKGMTDGEGVDLIVDATGNSTVFRHAVHSLASKGHLCVVGAPPAGTELSFDAFYVLNKGLLISSIVEGASIPERLLPQMLDLVKQGAFDVLKKAVKVYRPDQVDEAVRAAKSGEVLKPVFAW</sequence>
<dbReference type="Gene3D" id="3.90.180.10">
    <property type="entry name" value="Medium-chain alcohol dehydrogenases, catalytic domain"/>
    <property type="match status" value="1"/>
</dbReference>
<dbReference type="Pfam" id="PF08240">
    <property type="entry name" value="ADH_N"/>
    <property type="match status" value="1"/>
</dbReference>
<name>A0A5C3EUU8_9BASI</name>
<keyword evidence="4" id="KW-0862">Zinc</keyword>
<evidence type="ECO:0000256" key="2">
    <source>
        <dbReference type="ARBA" id="ARBA00008072"/>
    </source>
</evidence>
<dbReference type="Gene3D" id="3.40.50.720">
    <property type="entry name" value="NAD(P)-binding Rossmann-like Domain"/>
    <property type="match status" value="1"/>
</dbReference>
<evidence type="ECO:0000313" key="7">
    <source>
        <dbReference type="EMBL" id="SPO34841.1"/>
    </source>
</evidence>
<evidence type="ECO:0000259" key="6">
    <source>
        <dbReference type="SMART" id="SM00829"/>
    </source>
</evidence>
<evidence type="ECO:0000313" key="8">
    <source>
        <dbReference type="Proteomes" id="UP000323386"/>
    </source>
</evidence>
<evidence type="ECO:0000256" key="4">
    <source>
        <dbReference type="ARBA" id="ARBA00022833"/>
    </source>
</evidence>
<dbReference type="PANTHER" id="PTHR43350:SF2">
    <property type="entry name" value="GROES-LIKE ZINC-BINDING ALCOHOL DEHYDROGENASE FAMILY PROTEIN"/>
    <property type="match status" value="1"/>
</dbReference>
<reference evidence="7 8" key="1">
    <citation type="submission" date="2018-03" db="EMBL/GenBank/DDBJ databases">
        <authorList>
            <person name="Guldener U."/>
        </authorList>
    </citation>
    <scope>NUCLEOTIDE SEQUENCE [LARGE SCALE GENOMIC DNA]</scope>
    <source>
        <strain evidence="7 8">DAOM196992</strain>
    </source>
</reference>
<evidence type="ECO:0000256" key="3">
    <source>
        <dbReference type="ARBA" id="ARBA00022723"/>
    </source>
</evidence>
<dbReference type="InterPro" id="IPR011032">
    <property type="entry name" value="GroES-like_sf"/>
</dbReference>
<accession>A0A5C3EUU8</accession>
<comment type="similarity">
    <text evidence="2">Belongs to the zinc-containing alcohol dehydrogenase family.</text>
</comment>
<protein>
    <submittedName>
        <fullName evidence="7">Related to Alcohol dehydrogenase class III chi chain</fullName>
    </submittedName>
</protein>
<dbReference type="SUPFAM" id="SSF50129">
    <property type="entry name" value="GroES-like"/>
    <property type="match status" value="1"/>
</dbReference>
<evidence type="ECO:0000256" key="1">
    <source>
        <dbReference type="ARBA" id="ARBA00001947"/>
    </source>
</evidence>
<dbReference type="GO" id="GO:0016491">
    <property type="term" value="F:oxidoreductase activity"/>
    <property type="evidence" value="ECO:0007669"/>
    <property type="project" value="UniProtKB-KW"/>
</dbReference>
<dbReference type="InterPro" id="IPR013154">
    <property type="entry name" value="ADH-like_N"/>
</dbReference>
<dbReference type="Pfam" id="PF00107">
    <property type="entry name" value="ADH_zinc_N"/>
    <property type="match status" value="1"/>
</dbReference>
<dbReference type="InterPro" id="IPR020843">
    <property type="entry name" value="ER"/>
</dbReference>
<dbReference type="OrthoDB" id="256333at2759"/>
<dbReference type="AlphaFoldDB" id="A0A5C3EUU8"/>
<dbReference type="EMBL" id="OOIP01000001">
    <property type="protein sequence ID" value="SPO34841.1"/>
    <property type="molecule type" value="Genomic_DNA"/>
</dbReference>
<feature type="domain" description="Enoyl reductase (ER)" evidence="6">
    <location>
        <begin position="16"/>
        <end position="402"/>
    </location>
</feature>
<dbReference type="InterPro" id="IPR036291">
    <property type="entry name" value="NAD(P)-bd_dom_sf"/>
</dbReference>
<gene>
    <name evidence="7" type="ORF">PSFLO_00312</name>
</gene>
<dbReference type="InterPro" id="IPR013149">
    <property type="entry name" value="ADH-like_C"/>
</dbReference>
<keyword evidence="3" id="KW-0479">Metal-binding</keyword>
<dbReference type="GO" id="GO:0046872">
    <property type="term" value="F:metal ion binding"/>
    <property type="evidence" value="ECO:0007669"/>
    <property type="project" value="UniProtKB-KW"/>
</dbReference>
<dbReference type="PANTHER" id="PTHR43350">
    <property type="entry name" value="NAD-DEPENDENT ALCOHOL DEHYDROGENASE"/>
    <property type="match status" value="1"/>
</dbReference>
<organism evidence="7 8">
    <name type="scientific">Pseudozyma flocculosa</name>
    <dbReference type="NCBI Taxonomy" id="84751"/>
    <lineage>
        <taxon>Eukaryota</taxon>
        <taxon>Fungi</taxon>
        <taxon>Dikarya</taxon>
        <taxon>Basidiomycota</taxon>
        <taxon>Ustilaginomycotina</taxon>
        <taxon>Ustilaginomycetes</taxon>
        <taxon>Ustilaginales</taxon>
        <taxon>Ustilaginaceae</taxon>
        <taxon>Pseudozyma</taxon>
    </lineage>
</organism>
<dbReference type="SUPFAM" id="SSF51735">
    <property type="entry name" value="NAD(P)-binding Rossmann-fold domains"/>
    <property type="match status" value="1"/>
</dbReference>
<dbReference type="Proteomes" id="UP000323386">
    <property type="component" value="Unassembled WGS sequence"/>
</dbReference>
<evidence type="ECO:0000256" key="5">
    <source>
        <dbReference type="ARBA" id="ARBA00023002"/>
    </source>
</evidence>
<proteinExistence type="inferred from homology"/>
<comment type="cofactor">
    <cofactor evidence="1">
        <name>Zn(2+)</name>
        <dbReference type="ChEBI" id="CHEBI:29105"/>
    </cofactor>
</comment>
<dbReference type="SMART" id="SM00829">
    <property type="entry name" value="PKS_ER"/>
    <property type="match status" value="1"/>
</dbReference>
<keyword evidence="8" id="KW-1185">Reference proteome</keyword>